<dbReference type="GO" id="GO:0055085">
    <property type="term" value="P:transmembrane transport"/>
    <property type="evidence" value="ECO:0007669"/>
    <property type="project" value="InterPro"/>
</dbReference>
<evidence type="ECO:0000256" key="1">
    <source>
        <dbReference type="ARBA" id="ARBA00004167"/>
    </source>
</evidence>
<dbReference type="GO" id="GO:0016020">
    <property type="term" value="C:membrane"/>
    <property type="evidence" value="ECO:0007669"/>
    <property type="project" value="UniProtKB-SubCell"/>
</dbReference>
<dbReference type="STRING" id="1192034.CAP_6605"/>
<dbReference type="InterPro" id="IPR037682">
    <property type="entry name" value="TonB_C"/>
</dbReference>
<keyword evidence="4" id="KW-0472">Membrane</keyword>
<evidence type="ECO:0000256" key="2">
    <source>
        <dbReference type="ARBA" id="ARBA00022692"/>
    </source>
</evidence>
<feature type="region of interest" description="Disordered" evidence="5">
    <location>
        <begin position="55"/>
        <end position="84"/>
    </location>
</feature>
<dbReference type="eggNOG" id="COG0810">
    <property type="taxonomic scope" value="Bacteria"/>
</dbReference>
<dbReference type="Pfam" id="PF03544">
    <property type="entry name" value="TonB_C"/>
    <property type="match status" value="1"/>
</dbReference>
<dbReference type="NCBIfam" id="TIGR01352">
    <property type="entry name" value="tonB_Cterm"/>
    <property type="match status" value="1"/>
</dbReference>
<dbReference type="InterPro" id="IPR006260">
    <property type="entry name" value="TonB/TolA_C"/>
</dbReference>
<dbReference type="PROSITE" id="PS52015">
    <property type="entry name" value="TONB_CTD"/>
    <property type="match status" value="1"/>
</dbReference>
<dbReference type="OrthoDB" id="9810145at2"/>
<organism evidence="7 8">
    <name type="scientific">Chondromyces apiculatus DSM 436</name>
    <dbReference type="NCBI Taxonomy" id="1192034"/>
    <lineage>
        <taxon>Bacteria</taxon>
        <taxon>Pseudomonadati</taxon>
        <taxon>Myxococcota</taxon>
        <taxon>Polyangia</taxon>
        <taxon>Polyangiales</taxon>
        <taxon>Polyangiaceae</taxon>
        <taxon>Chondromyces</taxon>
    </lineage>
</organism>
<sequence>MSEPRRWSDEADPSFEGALFRAARAARASGADVPPPAARARALAALGLDDVAPAASAASSAPPPVAPAVAPSSRRATPAAAAHARRSDTLQAAPLFSGVLSAGLRPPRAFGLLQTASACLAAAAVVVLLVSALRQPIAPTAAVEVDLSPVSPVAPRSILADTKPVLLSGADPAYTPQAIAARVEGYVVVKCTVTEQGTLTDCQVQQSLPLMDQAVLDTLATWRFSPATHHGVPTAVEQVFTVRLKLPR</sequence>
<accession>A0A017T1I9</accession>
<evidence type="ECO:0000259" key="6">
    <source>
        <dbReference type="PROSITE" id="PS52015"/>
    </source>
</evidence>
<evidence type="ECO:0000256" key="4">
    <source>
        <dbReference type="ARBA" id="ARBA00023136"/>
    </source>
</evidence>
<evidence type="ECO:0000256" key="3">
    <source>
        <dbReference type="ARBA" id="ARBA00022989"/>
    </source>
</evidence>
<protein>
    <recommendedName>
        <fullName evidence="6">TonB C-terminal domain-containing protein</fullName>
    </recommendedName>
</protein>
<dbReference type="RefSeq" id="WP_052376337.1">
    <property type="nucleotide sequence ID" value="NZ_ASRX01000056.1"/>
</dbReference>
<keyword evidence="8" id="KW-1185">Reference proteome</keyword>
<dbReference type="AlphaFoldDB" id="A0A017T1I9"/>
<dbReference type="Gene3D" id="3.30.1150.10">
    <property type="match status" value="1"/>
</dbReference>
<proteinExistence type="predicted"/>
<dbReference type="Proteomes" id="UP000019678">
    <property type="component" value="Unassembled WGS sequence"/>
</dbReference>
<keyword evidence="2" id="KW-0812">Transmembrane</keyword>
<name>A0A017T1I9_9BACT</name>
<dbReference type="EMBL" id="ASRX01000056">
    <property type="protein sequence ID" value="EYF02715.1"/>
    <property type="molecule type" value="Genomic_DNA"/>
</dbReference>
<evidence type="ECO:0000256" key="5">
    <source>
        <dbReference type="SAM" id="MobiDB-lite"/>
    </source>
</evidence>
<evidence type="ECO:0000313" key="8">
    <source>
        <dbReference type="Proteomes" id="UP000019678"/>
    </source>
</evidence>
<dbReference type="SUPFAM" id="SSF74653">
    <property type="entry name" value="TolA/TonB C-terminal domain"/>
    <property type="match status" value="1"/>
</dbReference>
<comment type="subcellular location">
    <subcellularLocation>
        <location evidence="1">Membrane</location>
        <topology evidence="1">Single-pass membrane protein</topology>
    </subcellularLocation>
</comment>
<comment type="caution">
    <text evidence="7">The sequence shown here is derived from an EMBL/GenBank/DDBJ whole genome shotgun (WGS) entry which is preliminary data.</text>
</comment>
<evidence type="ECO:0000313" key="7">
    <source>
        <dbReference type="EMBL" id="EYF02715.1"/>
    </source>
</evidence>
<keyword evidence="3" id="KW-1133">Transmembrane helix</keyword>
<feature type="domain" description="TonB C-terminal" evidence="6">
    <location>
        <begin position="159"/>
        <end position="248"/>
    </location>
</feature>
<reference evidence="7 8" key="1">
    <citation type="submission" date="2013-05" db="EMBL/GenBank/DDBJ databases">
        <title>Genome assembly of Chondromyces apiculatus DSM 436.</title>
        <authorList>
            <person name="Sharma G."/>
            <person name="Khatri I."/>
            <person name="Kaur C."/>
            <person name="Mayilraj S."/>
            <person name="Subramanian S."/>
        </authorList>
    </citation>
    <scope>NUCLEOTIDE SEQUENCE [LARGE SCALE GENOMIC DNA]</scope>
    <source>
        <strain evidence="7 8">DSM 436</strain>
    </source>
</reference>
<feature type="compositionally biased region" description="Low complexity" evidence="5">
    <location>
        <begin position="67"/>
        <end position="82"/>
    </location>
</feature>
<gene>
    <name evidence="7" type="ORF">CAP_6605</name>
</gene>